<dbReference type="CDD" id="cd07377">
    <property type="entry name" value="WHTH_GntR"/>
    <property type="match status" value="1"/>
</dbReference>
<keyword evidence="3 6" id="KW-0238">DNA-binding</keyword>
<keyword evidence="4" id="KW-0804">Transcription</keyword>
<dbReference type="GO" id="GO:0003700">
    <property type="term" value="F:DNA-binding transcription factor activity"/>
    <property type="evidence" value="ECO:0007669"/>
    <property type="project" value="InterPro"/>
</dbReference>
<evidence type="ECO:0000313" key="7">
    <source>
        <dbReference type="Proteomes" id="UP000225548"/>
    </source>
</evidence>
<name>A0A2A9E8K5_9MICO</name>
<comment type="caution">
    <text evidence="6">The sequence shown here is derived from an EMBL/GenBank/DDBJ whole genome shotgun (WGS) entry which is preliminary data.</text>
</comment>
<accession>A0A2A9E8K5</accession>
<keyword evidence="2" id="KW-0805">Transcription regulation</keyword>
<dbReference type="Proteomes" id="UP000225548">
    <property type="component" value="Unassembled WGS sequence"/>
</dbReference>
<gene>
    <name evidence="6" type="ORF">ATL42_2562</name>
</gene>
<dbReference type="EMBL" id="PDJG01000001">
    <property type="protein sequence ID" value="PFG34645.1"/>
    <property type="molecule type" value="Genomic_DNA"/>
</dbReference>
<reference evidence="6 7" key="1">
    <citation type="submission" date="2017-10" db="EMBL/GenBank/DDBJ databases">
        <title>Sequencing the genomes of 1000 actinobacteria strains.</title>
        <authorList>
            <person name="Klenk H.-P."/>
        </authorList>
    </citation>
    <scope>NUCLEOTIDE SEQUENCE [LARGE SCALE GENOMIC DNA]</scope>
    <source>
        <strain evidence="6 7">DSM 18966</strain>
    </source>
</reference>
<evidence type="ECO:0000256" key="1">
    <source>
        <dbReference type="ARBA" id="ARBA00022898"/>
    </source>
</evidence>
<dbReference type="InterPro" id="IPR036390">
    <property type="entry name" value="WH_DNA-bd_sf"/>
</dbReference>
<keyword evidence="7" id="KW-1185">Reference proteome</keyword>
<dbReference type="RefSeq" id="WP_245862522.1">
    <property type="nucleotide sequence ID" value="NZ_PDJG01000001.1"/>
</dbReference>
<dbReference type="SMART" id="SM00345">
    <property type="entry name" value="HTH_GNTR"/>
    <property type="match status" value="1"/>
</dbReference>
<dbReference type="SUPFAM" id="SSF46785">
    <property type="entry name" value="Winged helix' DNA-binding domain"/>
    <property type="match status" value="1"/>
</dbReference>
<dbReference type="Pfam" id="PF00392">
    <property type="entry name" value="GntR"/>
    <property type="match status" value="1"/>
</dbReference>
<protein>
    <submittedName>
        <fullName evidence="6">DNA-binding transcriptional regulator YhcF (GntR family)</fullName>
    </submittedName>
</protein>
<evidence type="ECO:0000256" key="3">
    <source>
        <dbReference type="ARBA" id="ARBA00023125"/>
    </source>
</evidence>
<dbReference type="InterPro" id="IPR000524">
    <property type="entry name" value="Tscrpt_reg_HTH_GntR"/>
</dbReference>
<dbReference type="InterPro" id="IPR036388">
    <property type="entry name" value="WH-like_DNA-bd_sf"/>
</dbReference>
<dbReference type="GO" id="GO:0003677">
    <property type="term" value="F:DNA binding"/>
    <property type="evidence" value="ECO:0007669"/>
    <property type="project" value="UniProtKB-KW"/>
</dbReference>
<dbReference type="AlphaFoldDB" id="A0A2A9E8K5"/>
<evidence type="ECO:0000313" key="6">
    <source>
        <dbReference type="EMBL" id="PFG34645.1"/>
    </source>
</evidence>
<evidence type="ECO:0000256" key="2">
    <source>
        <dbReference type="ARBA" id="ARBA00023015"/>
    </source>
</evidence>
<dbReference type="InterPro" id="IPR051446">
    <property type="entry name" value="HTH_trans_reg/aminotransferase"/>
</dbReference>
<sequence length="122" mass="12732">MIITLSGSAPPADQIHDQIHGLVSTGRLAADERLPSVRQLAKDLGVAPGTVGRAYRALEIEGVLVSRIGSGTRVGPTASTTTRPVLEAARVLVETSIQSGTSLDEAVRILRATWPTPPGTEV</sequence>
<organism evidence="6 7">
    <name type="scientific">Sanguibacter antarcticus</name>
    <dbReference type="NCBI Taxonomy" id="372484"/>
    <lineage>
        <taxon>Bacteria</taxon>
        <taxon>Bacillati</taxon>
        <taxon>Actinomycetota</taxon>
        <taxon>Actinomycetes</taxon>
        <taxon>Micrococcales</taxon>
        <taxon>Sanguibacteraceae</taxon>
        <taxon>Sanguibacter</taxon>
    </lineage>
</organism>
<dbReference type="PANTHER" id="PTHR46577">
    <property type="entry name" value="HTH-TYPE TRANSCRIPTIONAL REGULATORY PROTEIN GABR"/>
    <property type="match status" value="1"/>
</dbReference>
<proteinExistence type="predicted"/>
<evidence type="ECO:0000259" key="5">
    <source>
        <dbReference type="PROSITE" id="PS50949"/>
    </source>
</evidence>
<feature type="domain" description="HTH gntR-type" evidence="5">
    <location>
        <begin position="9"/>
        <end position="77"/>
    </location>
</feature>
<keyword evidence="1" id="KW-0663">Pyridoxal phosphate</keyword>
<evidence type="ECO:0000256" key="4">
    <source>
        <dbReference type="ARBA" id="ARBA00023163"/>
    </source>
</evidence>
<dbReference type="PROSITE" id="PS50949">
    <property type="entry name" value="HTH_GNTR"/>
    <property type="match status" value="1"/>
</dbReference>
<dbReference type="PANTHER" id="PTHR46577:SF1">
    <property type="entry name" value="HTH-TYPE TRANSCRIPTIONAL REGULATORY PROTEIN GABR"/>
    <property type="match status" value="1"/>
</dbReference>
<dbReference type="Gene3D" id="1.10.10.10">
    <property type="entry name" value="Winged helix-like DNA-binding domain superfamily/Winged helix DNA-binding domain"/>
    <property type="match status" value="1"/>
</dbReference>